<protein>
    <submittedName>
        <fullName evidence="2">DUF3617 domain-containing protein</fullName>
    </submittedName>
</protein>
<dbReference type="EMBL" id="CP073910">
    <property type="protein sequence ID" value="QUT06018.1"/>
    <property type="molecule type" value="Genomic_DNA"/>
</dbReference>
<reference evidence="2" key="1">
    <citation type="submission" date="2021-04" db="EMBL/GenBank/DDBJ databases">
        <title>Isolation of p-tert-butylphenol degrading bacteria Sphingobium phenoxybenzoativorans Tas13 from active sludge.</title>
        <authorList>
            <person name="Li Y."/>
        </authorList>
    </citation>
    <scope>NUCLEOTIDE SEQUENCE</scope>
    <source>
        <strain evidence="2">Tas13</strain>
    </source>
</reference>
<evidence type="ECO:0000313" key="3">
    <source>
        <dbReference type="Proteomes" id="UP000681425"/>
    </source>
</evidence>
<dbReference type="PROSITE" id="PS51257">
    <property type="entry name" value="PROKAR_LIPOPROTEIN"/>
    <property type="match status" value="1"/>
</dbReference>
<evidence type="ECO:0000313" key="2">
    <source>
        <dbReference type="EMBL" id="QUT06018.1"/>
    </source>
</evidence>
<dbReference type="Pfam" id="PF12276">
    <property type="entry name" value="DUF3617"/>
    <property type="match status" value="1"/>
</dbReference>
<dbReference type="RefSeq" id="WP_212609487.1">
    <property type="nucleotide sequence ID" value="NZ_CP073910.1"/>
</dbReference>
<evidence type="ECO:0000256" key="1">
    <source>
        <dbReference type="SAM" id="SignalP"/>
    </source>
</evidence>
<dbReference type="KEGG" id="spph:KFK14_00455"/>
<feature type="signal peptide" evidence="1">
    <location>
        <begin position="1"/>
        <end position="20"/>
    </location>
</feature>
<gene>
    <name evidence="2" type="ORF">KFK14_00455</name>
</gene>
<organism evidence="2 3">
    <name type="scientific">Sphingobium phenoxybenzoativorans</name>
    <dbReference type="NCBI Taxonomy" id="1592790"/>
    <lineage>
        <taxon>Bacteria</taxon>
        <taxon>Pseudomonadati</taxon>
        <taxon>Pseudomonadota</taxon>
        <taxon>Alphaproteobacteria</taxon>
        <taxon>Sphingomonadales</taxon>
        <taxon>Sphingomonadaceae</taxon>
        <taxon>Sphingobium</taxon>
    </lineage>
</organism>
<name>A0A975K8H8_9SPHN</name>
<sequence>MKAAYLISAAAAVLALSACGKSPEKGGNITAEDVAEKMSSVKLEAGQWEATQEIVDVQMTGLPEGAPDAAKAMIGHKTSFKHCITPEQAEKPSADFLAAQKDAKCTYSNMEMAGGTITAATTCQIPQQPGAEMKMAMQGTYMPDHYAIAIDVDSSGMANGMGMKMKMKSSGKRIGDCPAGGE</sequence>
<feature type="chain" id="PRO_5037409180" evidence="1">
    <location>
        <begin position="21"/>
        <end position="182"/>
    </location>
</feature>
<dbReference type="Proteomes" id="UP000681425">
    <property type="component" value="Chromosome"/>
</dbReference>
<accession>A0A975K8H8</accession>
<dbReference type="AlphaFoldDB" id="A0A975K8H8"/>
<keyword evidence="3" id="KW-1185">Reference proteome</keyword>
<keyword evidence="1" id="KW-0732">Signal</keyword>
<dbReference type="InterPro" id="IPR022061">
    <property type="entry name" value="DUF3617"/>
</dbReference>
<proteinExistence type="predicted"/>